<organism evidence="1 2">
    <name type="scientific">Artemia franciscana</name>
    <name type="common">Brine shrimp</name>
    <name type="synonym">Artemia sanfranciscana</name>
    <dbReference type="NCBI Taxonomy" id="6661"/>
    <lineage>
        <taxon>Eukaryota</taxon>
        <taxon>Metazoa</taxon>
        <taxon>Ecdysozoa</taxon>
        <taxon>Arthropoda</taxon>
        <taxon>Crustacea</taxon>
        <taxon>Branchiopoda</taxon>
        <taxon>Anostraca</taxon>
        <taxon>Artemiidae</taxon>
        <taxon>Artemia</taxon>
    </lineage>
</organism>
<name>A0AA88I8D6_ARTSF</name>
<evidence type="ECO:0008006" key="3">
    <source>
        <dbReference type="Google" id="ProtNLM"/>
    </source>
</evidence>
<gene>
    <name evidence="1" type="ORF">QYM36_000530</name>
</gene>
<dbReference type="PANTHER" id="PTHR47027:SF20">
    <property type="entry name" value="REVERSE TRANSCRIPTASE-LIKE PROTEIN WITH RNA-DIRECTED DNA POLYMERASE DOMAIN"/>
    <property type="match status" value="1"/>
</dbReference>
<evidence type="ECO:0000313" key="1">
    <source>
        <dbReference type="EMBL" id="KAK2726100.1"/>
    </source>
</evidence>
<evidence type="ECO:0000313" key="2">
    <source>
        <dbReference type="Proteomes" id="UP001187531"/>
    </source>
</evidence>
<dbReference type="AlphaFoldDB" id="A0AA88I8D6"/>
<dbReference type="EMBL" id="JAVRJZ010000002">
    <property type="protein sequence ID" value="KAK2726100.1"/>
    <property type="molecule type" value="Genomic_DNA"/>
</dbReference>
<dbReference type="Proteomes" id="UP001187531">
    <property type="component" value="Unassembled WGS sequence"/>
</dbReference>
<protein>
    <recommendedName>
        <fullName evidence="3">Reverse transcriptase domain-containing protein</fullName>
    </recommendedName>
</protein>
<reference evidence="1" key="1">
    <citation type="submission" date="2023-07" db="EMBL/GenBank/DDBJ databases">
        <title>Chromosome-level genome assembly of Artemia franciscana.</title>
        <authorList>
            <person name="Jo E."/>
        </authorList>
    </citation>
    <scope>NUCLEOTIDE SEQUENCE</scope>
    <source>
        <tissue evidence="1">Whole body</tissue>
    </source>
</reference>
<comment type="caution">
    <text evidence="1">The sequence shown here is derived from an EMBL/GenBank/DDBJ whole genome shotgun (WGS) entry which is preliminary data.</text>
</comment>
<dbReference type="PANTHER" id="PTHR47027">
    <property type="entry name" value="REVERSE TRANSCRIPTASE DOMAIN-CONTAINING PROTEIN"/>
    <property type="match status" value="1"/>
</dbReference>
<sequence length="130" mass="14360">MICLAPCTYGACDIMYHNHVEYTRAQKRRALSSFDGVVLGLGINVSDLDYADDIEAVIADSATAQTMLNEIAYFSQLLSMKINTAKTKVMDLNIQSDYQLVLYGQELEKVDSFTYLSSVVDPQGGCDLDV</sequence>
<proteinExistence type="predicted"/>
<keyword evidence="2" id="KW-1185">Reference proteome</keyword>
<accession>A0AA88I8D6</accession>